<dbReference type="Proteomes" id="UP001479290">
    <property type="component" value="Unassembled WGS sequence"/>
</dbReference>
<sequence>MEISGFKEALKSREENGVKVSTISTDRHPQIVKELRVSNPEKHHKFDPWHVAKGVYKKLAIVAKRKDCEGLGEWIPSIVNHLWWSAQTCEGDAEVLKEKWVSLIYHVTSRHDWPGNRHYHRCAHEPLDEQSERRKLWLSPESEAHNALVRTVKDKRLLKDLDHLTKCIHTTTLEGYHSMFLKYLPKRINFGYDVMVHASMLAALDHNNANRERRHLEIYKRAKVKVSTQLFANCNMNVINTVVSSVVIFIQTVYYTHNFYTTDTYIIQQILEVM</sequence>
<keyword evidence="2" id="KW-1185">Reference proteome</keyword>
<evidence type="ECO:0000313" key="1">
    <source>
        <dbReference type="EMBL" id="KAK9977054.1"/>
    </source>
</evidence>
<dbReference type="AlphaFoldDB" id="A0AAW2AWE4"/>
<dbReference type="PANTHER" id="PTHR31751:SF42">
    <property type="entry name" value="PROTEIN CBG10204"/>
    <property type="match status" value="1"/>
</dbReference>
<gene>
    <name evidence="1" type="ORF">ABG768_018875</name>
</gene>
<name>A0AAW2AWE4_CULAL</name>
<accession>A0AAW2AWE4</accession>
<dbReference type="PANTHER" id="PTHR31751">
    <property type="entry name" value="SI:CH211-108C17.2-RELATED-RELATED"/>
    <property type="match status" value="1"/>
</dbReference>
<dbReference type="EMBL" id="JAWDJR010000003">
    <property type="protein sequence ID" value="KAK9977054.1"/>
    <property type="molecule type" value="Genomic_DNA"/>
</dbReference>
<organism evidence="1 2">
    <name type="scientific">Culter alburnus</name>
    <name type="common">Topmouth culter</name>
    <dbReference type="NCBI Taxonomy" id="194366"/>
    <lineage>
        <taxon>Eukaryota</taxon>
        <taxon>Metazoa</taxon>
        <taxon>Chordata</taxon>
        <taxon>Craniata</taxon>
        <taxon>Vertebrata</taxon>
        <taxon>Euteleostomi</taxon>
        <taxon>Actinopterygii</taxon>
        <taxon>Neopterygii</taxon>
        <taxon>Teleostei</taxon>
        <taxon>Ostariophysi</taxon>
        <taxon>Cypriniformes</taxon>
        <taxon>Xenocyprididae</taxon>
        <taxon>Xenocypridinae</taxon>
        <taxon>Culter</taxon>
    </lineage>
</organism>
<evidence type="ECO:0008006" key="3">
    <source>
        <dbReference type="Google" id="ProtNLM"/>
    </source>
</evidence>
<protein>
    <recommendedName>
        <fullName evidence="3">Transposase</fullName>
    </recommendedName>
</protein>
<evidence type="ECO:0000313" key="2">
    <source>
        <dbReference type="Proteomes" id="UP001479290"/>
    </source>
</evidence>
<reference evidence="1 2" key="1">
    <citation type="submission" date="2024-05" db="EMBL/GenBank/DDBJ databases">
        <title>A high-quality chromosomal-level genome assembly of Topmouth culter (Culter alburnus).</title>
        <authorList>
            <person name="Zhao H."/>
        </authorList>
    </citation>
    <scope>NUCLEOTIDE SEQUENCE [LARGE SCALE GENOMIC DNA]</scope>
    <source>
        <strain evidence="1">CATC2023</strain>
        <tissue evidence="1">Muscle</tissue>
    </source>
</reference>
<proteinExistence type="predicted"/>
<comment type="caution">
    <text evidence="1">The sequence shown here is derived from an EMBL/GenBank/DDBJ whole genome shotgun (WGS) entry which is preliminary data.</text>
</comment>